<dbReference type="AlphaFoldDB" id="A0AAD7CUL9"/>
<comment type="caution">
    <text evidence="3">The sequence shown here is derived from an EMBL/GenBank/DDBJ whole genome shotgun (WGS) entry which is preliminary data.</text>
</comment>
<protein>
    <submittedName>
        <fullName evidence="3">Uncharacterized protein</fullName>
    </submittedName>
</protein>
<keyword evidence="2" id="KW-0812">Transmembrane</keyword>
<sequence>MAPVPIGVVVLVITSYGEGAPPHSFFMKCQVLFIILFLGLGFLAYMSVGPVSSIPFSHDRTSFFQLVSSRLRPSATHSSPRPSPSPRSRSVITVCRAEMQERRARLERDARCMGYISQGKILSGKGRS</sequence>
<proteinExistence type="predicted"/>
<accession>A0AAD7CUL9</accession>
<reference evidence="3" key="1">
    <citation type="submission" date="2023-03" db="EMBL/GenBank/DDBJ databases">
        <title>Massive genome expansion in bonnet fungi (Mycena s.s.) driven by repeated elements and novel gene families across ecological guilds.</title>
        <authorList>
            <consortium name="Lawrence Berkeley National Laboratory"/>
            <person name="Harder C.B."/>
            <person name="Miyauchi S."/>
            <person name="Viragh M."/>
            <person name="Kuo A."/>
            <person name="Thoen E."/>
            <person name="Andreopoulos B."/>
            <person name="Lu D."/>
            <person name="Skrede I."/>
            <person name="Drula E."/>
            <person name="Henrissat B."/>
            <person name="Morin E."/>
            <person name="Kohler A."/>
            <person name="Barry K."/>
            <person name="LaButti K."/>
            <person name="Morin E."/>
            <person name="Salamov A."/>
            <person name="Lipzen A."/>
            <person name="Mereny Z."/>
            <person name="Hegedus B."/>
            <person name="Baldrian P."/>
            <person name="Stursova M."/>
            <person name="Weitz H."/>
            <person name="Taylor A."/>
            <person name="Grigoriev I.V."/>
            <person name="Nagy L.G."/>
            <person name="Martin F."/>
            <person name="Kauserud H."/>
        </authorList>
    </citation>
    <scope>NUCLEOTIDE SEQUENCE</scope>
    <source>
        <strain evidence="3">CBHHK067</strain>
    </source>
</reference>
<dbReference type="EMBL" id="JARKIE010000221">
    <property type="protein sequence ID" value="KAJ7664755.1"/>
    <property type="molecule type" value="Genomic_DNA"/>
</dbReference>
<keyword evidence="2" id="KW-1133">Transmembrane helix</keyword>
<evidence type="ECO:0000256" key="1">
    <source>
        <dbReference type="SAM" id="MobiDB-lite"/>
    </source>
</evidence>
<evidence type="ECO:0000313" key="4">
    <source>
        <dbReference type="Proteomes" id="UP001221757"/>
    </source>
</evidence>
<feature type="transmembrane region" description="Helical" evidence="2">
    <location>
        <begin position="29"/>
        <end position="48"/>
    </location>
</feature>
<dbReference type="Proteomes" id="UP001221757">
    <property type="component" value="Unassembled WGS sequence"/>
</dbReference>
<name>A0AAD7CUL9_MYCRO</name>
<organism evidence="3 4">
    <name type="scientific">Mycena rosella</name>
    <name type="common">Pink bonnet</name>
    <name type="synonym">Agaricus rosellus</name>
    <dbReference type="NCBI Taxonomy" id="1033263"/>
    <lineage>
        <taxon>Eukaryota</taxon>
        <taxon>Fungi</taxon>
        <taxon>Dikarya</taxon>
        <taxon>Basidiomycota</taxon>
        <taxon>Agaricomycotina</taxon>
        <taxon>Agaricomycetes</taxon>
        <taxon>Agaricomycetidae</taxon>
        <taxon>Agaricales</taxon>
        <taxon>Marasmiineae</taxon>
        <taxon>Mycenaceae</taxon>
        <taxon>Mycena</taxon>
    </lineage>
</organism>
<evidence type="ECO:0000313" key="3">
    <source>
        <dbReference type="EMBL" id="KAJ7664755.1"/>
    </source>
</evidence>
<gene>
    <name evidence="3" type="ORF">B0H17DRAFT_1211206</name>
</gene>
<keyword evidence="2" id="KW-0472">Membrane</keyword>
<evidence type="ECO:0000256" key="2">
    <source>
        <dbReference type="SAM" id="Phobius"/>
    </source>
</evidence>
<feature type="region of interest" description="Disordered" evidence="1">
    <location>
        <begin position="70"/>
        <end position="92"/>
    </location>
</feature>
<keyword evidence="4" id="KW-1185">Reference proteome</keyword>